<reference evidence="1 2" key="1">
    <citation type="journal article" date="2019" name="Genome Biol. Evol.">
        <title>Insights into the evolution of the New World diploid cottons (Gossypium, subgenus Houzingenia) based on genome sequencing.</title>
        <authorList>
            <person name="Grover C.E."/>
            <person name="Arick M.A. 2nd"/>
            <person name="Thrash A."/>
            <person name="Conover J.L."/>
            <person name="Sanders W.S."/>
            <person name="Peterson D.G."/>
            <person name="Frelichowski J.E."/>
            <person name="Scheffler J.A."/>
            <person name="Scheffler B.E."/>
            <person name="Wendel J.F."/>
        </authorList>
    </citation>
    <scope>NUCLEOTIDE SEQUENCE [LARGE SCALE GENOMIC DNA]</scope>
    <source>
        <strain evidence="1">1</strain>
        <tissue evidence="1">Leaf</tissue>
    </source>
</reference>
<accession>A0A7J9KX97</accession>
<evidence type="ECO:0000313" key="1">
    <source>
        <dbReference type="EMBL" id="MBA0851038.1"/>
    </source>
</evidence>
<sequence>MDLSNEPTLSWKDKLVGKGQLDSKKTVEFLYSKGDDDFEFCEGDIRKSAINGISSIEFLERVHQFLIRDMSTMVVLKLLRNKNEEISANGGEKSKDFRSKGKELIVNSDLGVLINDSKVVGGISRELGSKVAQVGYVKMVGLSGPMVSGSLVDGSRDPGWIRAFSSKGPSKVIVFESRPNQIVKPTKILNGANGDFVISCSDSQAFNLEAQLVLKQNEPDFINEFSLYAYTVDSLAAGNSCLIVEINSNTTCHFKSTFEGLMEVGTSLSEGVLDPVKHSVLLSGNKICNQKSLLKLMVEARKGVVLECQVGKEEELVRKSKSIRVRRNSTSLFVGVGVAFKCLEIQEFICLTQ</sequence>
<dbReference type="Proteomes" id="UP000593576">
    <property type="component" value="Unassembled WGS sequence"/>
</dbReference>
<comment type="caution">
    <text evidence="1">The sequence shown here is derived from an EMBL/GenBank/DDBJ whole genome shotgun (WGS) entry which is preliminary data.</text>
</comment>
<evidence type="ECO:0000313" key="2">
    <source>
        <dbReference type="Proteomes" id="UP000593576"/>
    </source>
</evidence>
<proteinExistence type="predicted"/>
<keyword evidence="2" id="KW-1185">Reference proteome</keyword>
<name>A0A7J9KX97_GOSSC</name>
<dbReference type="EMBL" id="JABFAF010000003">
    <property type="protein sequence ID" value="MBA0851038.1"/>
    <property type="molecule type" value="Genomic_DNA"/>
</dbReference>
<protein>
    <submittedName>
        <fullName evidence="1">Uncharacterized protein</fullName>
    </submittedName>
</protein>
<dbReference type="AlphaFoldDB" id="A0A7J9KX97"/>
<dbReference type="OrthoDB" id="1048572at2759"/>
<organism evidence="1 2">
    <name type="scientific">Gossypium schwendimanii</name>
    <name type="common">Cotton</name>
    <dbReference type="NCBI Taxonomy" id="34291"/>
    <lineage>
        <taxon>Eukaryota</taxon>
        <taxon>Viridiplantae</taxon>
        <taxon>Streptophyta</taxon>
        <taxon>Embryophyta</taxon>
        <taxon>Tracheophyta</taxon>
        <taxon>Spermatophyta</taxon>
        <taxon>Magnoliopsida</taxon>
        <taxon>eudicotyledons</taxon>
        <taxon>Gunneridae</taxon>
        <taxon>Pentapetalae</taxon>
        <taxon>rosids</taxon>
        <taxon>malvids</taxon>
        <taxon>Malvales</taxon>
        <taxon>Malvaceae</taxon>
        <taxon>Malvoideae</taxon>
        <taxon>Gossypium</taxon>
    </lineage>
</organism>
<gene>
    <name evidence="1" type="ORF">Goshw_011843</name>
</gene>